<feature type="transmembrane region" description="Helical" evidence="1">
    <location>
        <begin position="263"/>
        <end position="280"/>
    </location>
</feature>
<feature type="transmembrane region" description="Helical" evidence="1">
    <location>
        <begin position="225"/>
        <end position="243"/>
    </location>
</feature>
<comment type="caution">
    <text evidence="2">The sequence shown here is derived from an EMBL/GenBank/DDBJ whole genome shotgun (WGS) entry which is preliminary data.</text>
</comment>
<keyword evidence="1" id="KW-0812">Transmembrane</keyword>
<organism evidence="2 3">
    <name type="scientific">Exiguobacterium mexicanum</name>
    <dbReference type="NCBI Taxonomy" id="340146"/>
    <lineage>
        <taxon>Bacteria</taxon>
        <taxon>Bacillati</taxon>
        <taxon>Bacillota</taxon>
        <taxon>Bacilli</taxon>
        <taxon>Bacillales</taxon>
        <taxon>Bacillales Family XII. Incertae Sedis</taxon>
        <taxon>Exiguobacterium</taxon>
    </lineage>
</organism>
<dbReference type="InterPro" id="IPR010315">
    <property type="entry name" value="DUF915_hydro-like"/>
</dbReference>
<protein>
    <submittedName>
        <fullName evidence="2">Alpha/beta hydrolase</fullName>
    </submittedName>
</protein>
<dbReference type="Proteomes" id="UP001230807">
    <property type="component" value="Unassembled WGS sequence"/>
</dbReference>
<keyword evidence="1" id="KW-1133">Transmembrane helix</keyword>
<dbReference type="SUPFAM" id="SSF53474">
    <property type="entry name" value="alpha/beta-Hydrolases"/>
    <property type="match status" value="1"/>
</dbReference>
<gene>
    <name evidence="2" type="ORF">QR695_01805</name>
</gene>
<keyword evidence="3" id="KW-1185">Reference proteome</keyword>
<dbReference type="Gene3D" id="3.40.50.1820">
    <property type="entry name" value="alpha/beta hydrolase"/>
    <property type="match status" value="1"/>
</dbReference>
<evidence type="ECO:0000256" key="1">
    <source>
        <dbReference type="SAM" id="Phobius"/>
    </source>
</evidence>
<evidence type="ECO:0000313" key="3">
    <source>
        <dbReference type="Proteomes" id="UP001230807"/>
    </source>
</evidence>
<keyword evidence="1" id="KW-0472">Membrane</keyword>
<dbReference type="InterPro" id="IPR029058">
    <property type="entry name" value="AB_hydrolase_fold"/>
</dbReference>
<proteinExistence type="predicted"/>
<sequence length="546" mass="62238">MSRFEVTSLKKKALLLVFPFLFLLIGGCVRIEYDATVHYDQSVTLETTYAFRDHPVMKLLNLRLDWDTWKQQANENGYATRDYSSQDDYEGMVLKKTFDNVDDLQNIKEEWKTGPAGILVPPDMKFDVEKEDGIWFDSYVMNTNLDLRLERVDLPGLNLSGSPKQLAERYVRQADIRFNLTVPTGVFVEDGTGLDVRSMKHVEWQVYGGRQNNMTLVAHVPNVKAWIITGVIIVVLGLVAFFVWRKYRQNVGNPDKTSIRSRIFGGFILVLTLALMIVTIRDELTTERKSEAIRQAAQTDEFIPTFAVHGLLGTDRTFLRFSQYMEQRGLAKDGALCTVTVKGAVDCVINDYSSNRPIVRIEYEDAEASLNNQTKWLNLAIERYKQERNRSFDRMYLIGHSMGGVAAANYILNQDEYIVDKFVTYDSPFAGTRLANFGLSASNFGINTGSPAIRDLSPSSDGLQAFQEKLETWPRSVQVFSFSGRGGEFNLIEPASSLLLEEYTNNIETETVPYDHFSLHRKTDVLRDTGRFLYEFTNEFNPVETN</sequence>
<dbReference type="GO" id="GO:0016787">
    <property type="term" value="F:hydrolase activity"/>
    <property type="evidence" value="ECO:0007669"/>
    <property type="project" value="UniProtKB-KW"/>
</dbReference>
<dbReference type="Pfam" id="PF06028">
    <property type="entry name" value="DUF915"/>
    <property type="match status" value="1"/>
</dbReference>
<reference evidence="2 3" key="1">
    <citation type="submission" date="2023-06" db="EMBL/GenBank/DDBJ databases">
        <title>Influencing factors and mechanism of Cr(VI) reduction by facultative anaerobic Exiguobacterium sp. PY14.</title>
        <authorList>
            <person name="Zou L."/>
        </authorList>
    </citation>
    <scope>NUCLEOTIDE SEQUENCE [LARGE SCALE GENOMIC DNA]</scope>
    <source>
        <strain evidence="2 3">PY14</strain>
    </source>
</reference>
<evidence type="ECO:0000313" key="2">
    <source>
        <dbReference type="EMBL" id="MDL5375735.1"/>
    </source>
</evidence>
<name>A0ABT7MKG7_9BACL</name>
<keyword evidence="2" id="KW-0378">Hydrolase</keyword>
<accession>A0ABT7MKG7</accession>
<dbReference type="EMBL" id="JASWER010000001">
    <property type="protein sequence ID" value="MDL5375735.1"/>
    <property type="molecule type" value="Genomic_DNA"/>
</dbReference>
<dbReference type="PROSITE" id="PS51257">
    <property type="entry name" value="PROKAR_LIPOPROTEIN"/>
    <property type="match status" value="1"/>
</dbReference>